<dbReference type="PANTHER" id="PTHR43395">
    <property type="entry name" value="SENSOR HISTIDINE KINASE CHEA"/>
    <property type="match status" value="1"/>
</dbReference>
<dbReference type="PROSITE" id="PS50109">
    <property type="entry name" value="HIS_KIN"/>
    <property type="match status" value="1"/>
</dbReference>
<name>A0ABP9VPL9_9BACT</name>
<dbReference type="InterPro" id="IPR004105">
    <property type="entry name" value="CheA-like_dim"/>
</dbReference>
<evidence type="ECO:0000259" key="12">
    <source>
        <dbReference type="PROSITE" id="PS50894"/>
    </source>
</evidence>
<dbReference type="Gene3D" id="3.40.50.2300">
    <property type="match status" value="1"/>
</dbReference>
<dbReference type="SMART" id="SM00073">
    <property type="entry name" value="HPT"/>
    <property type="match status" value="1"/>
</dbReference>
<keyword evidence="14" id="KW-1185">Reference proteome</keyword>
<dbReference type="InterPro" id="IPR002545">
    <property type="entry name" value="CheW-lke_dom"/>
</dbReference>
<dbReference type="InterPro" id="IPR004358">
    <property type="entry name" value="Sig_transdc_His_kin-like_C"/>
</dbReference>
<keyword evidence="5 13" id="KW-0418">Kinase</keyword>
<evidence type="ECO:0000256" key="6">
    <source>
        <dbReference type="PROSITE-ProRule" id="PRU00110"/>
    </source>
</evidence>
<dbReference type="Proteomes" id="UP001416858">
    <property type="component" value="Unassembled WGS sequence"/>
</dbReference>
<evidence type="ECO:0000256" key="7">
    <source>
        <dbReference type="PROSITE-ProRule" id="PRU00169"/>
    </source>
</evidence>
<feature type="compositionally biased region" description="Low complexity" evidence="8">
    <location>
        <begin position="146"/>
        <end position="169"/>
    </location>
</feature>
<dbReference type="Pfam" id="PF02518">
    <property type="entry name" value="HATPase_c"/>
    <property type="match status" value="1"/>
</dbReference>
<evidence type="ECO:0000259" key="11">
    <source>
        <dbReference type="PROSITE" id="PS50851"/>
    </source>
</evidence>
<evidence type="ECO:0000259" key="10">
    <source>
        <dbReference type="PROSITE" id="PS50110"/>
    </source>
</evidence>
<sequence>MDEQEFAQLLMETFLQELSEHIETLNRELLAVEKEQTPEQLDELWKVIFRAAHTLKGASAAVNVQPIQTACHHLEDIFGYFRDQRRPAPAAMISLMLKVIDGIDDISVRLRAEESLDDSALVKMLPELKRVADELTSGESESVTPDESSGAEAAETESSGAAASAAETSDTADSDIADSDASGSAASSDADEAAEDHRPTFLEAVDDHVATISSSALALETAGSNEEKQDALRLLLDAVGDLKASASDGADSANDLAVVCEVGGHLERLLTWMQNENQDVTAEQVSRILETANAFAEAGRRLRDGRDLKTAPIGKMGDKLERLLSTKPQTPPAASKTSDTARTSQPSKPSLPSKQNQPSKATVPSKTSGSSKTTVSSKPSGPSKTSGPSKSVEIATRVPAADQTASIRVPAQKLDALLAYSGELLVVRGRFSLRAKDANELRDLATELKSHWLHTQHLSRQTTPTHAAARSADQPTAVSGVAETWIEKTSKSLTMLTKKIEALSTNIEADNRLLGQTCSQLDDEVYHVRMLPFTDACGGLERAVRDIATTSNKKVNFKIEGGDVEVDRSVLEGLKDPLLHLVRNAVDHGIEKPAERIAAGKSQSASLTVSASLRGGHVEVVVQDDGAGLDLDRICSIAQKRGLEIPEDRREQARLIFAPGFSTAKMITDISGRGVGLDVVQSRVESLHGAVDVTFRVGHWTRFTLLVPLTLTTIRSLLVQVNDDVFAIPTTAVQRLVRFGITEVRTSLGRDTLMLSDSPTPIVSLAATLGLKSKGLIAGKLSKGLAVILAAGEQRVAVTVDDVLSEQEVLVKNLGSRIRRLRHFSGCTLLPTGRIAMVMNTSNVVRTALGIAPTYSRSTLRKQESTTRKQLLLADDSVTTRELLKNILETAGYDVVATADGEQAWTAAQDSHFDAVVSDVDMPRVDGFELTMKLRNNPSTAEIPIILVTARGSDDDKERGVQVGANGYIVKGSFDQANLLDTIAQLV</sequence>
<dbReference type="SUPFAM" id="SSF47226">
    <property type="entry name" value="Histidine-containing phosphotransfer domain, HPT domain"/>
    <property type="match status" value="1"/>
</dbReference>
<dbReference type="CDD" id="cd00088">
    <property type="entry name" value="HPT"/>
    <property type="match status" value="1"/>
</dbReference>
<dbReference type="SUPFAM" id="SSF55874">
    <property type="entry name" value="ATPase domain of HSP90 chaperone/DNA topoisomerase II/histidine kinase"/>
    <property type="match status" value="1"/>
</dbReference>
<dbReference type="SUPFAM" id="SSF52172">
    <property type="entry name" value="CheY-like"/>
    <property type="match status" value="1"/>
</dbReference>
<dbReference type="InterPro" id="IPR008207">
    <property type="entry name" value="Sig_transdc_His_kin_Hpt_dom"/>
</dbReference>
<feature type="compositionally biased region" description="Low complexity" evidence="8">
    <location>
        <begin position="344"/>
        <end position="392"/>
    </location>
</feature>
<evidence type="ECO:0000256" key="1">
    <source>
        <dbReference type="ARBA" id="ARBA00000085"/>
    </source>
</evidence>
<keyword evidence="4" id="KW-0808">Transferase</keyword>
<dbReference type="SMART" id="SM01231">
    <property type="entry name" value="H-kinase_dim"/>
    <property type="match status" value="1"/>
</dbReference>
<dbReference type="InterPro" id="IPR036890">
    <property type="entry name" value="HATPase_C_sf"/>
</dbReference>
<accession>A0ABP9VPL9</accession>
<comment type="catalytic activity">
    <reaction evidence="1">
        <text>ATP + protein L-histidine = ADP + protein N-phospho-L-histidine.</text>
        <dbReference type="EC" id="2.7.13.3"/>
    </reaction>
</comment>
<dbReference type="Pfam" id="PF00072">
    <property type="entry name" value="Response_reg"/>
    <property type="match status" value="1"/>
</dbReference>
<feature type="domain" description="CheW-like" evidence="11">
    <location>
        <begin position="713"/>
        <end position="850"/>
    </location>
</feature>
<feature type="domain" description="HPt" evidence="12">
    <location>
        <begin position="3"/>
        <end position="113"/>
    </location>
</feature>
<dbReference type="EMBL" id="BAABRO010000004">
    <property type="protein sequence ID" value="GAA5507121.1"/>
    <property type="molecule type" value="Genomic_DNA"/>
</dbReference>
<dbReference type="Pfam" id="PF01584">
    <property type="entry name" value="CheW"/>
    <property type="match status" value="1"/>
</dbReference>
<dbReference type="InterPro" id="IPR001789">
    <property type="entry name" value="Sig_transdc_resp-reg_receiver"/>
</dbReference>
<evidence type="ECO:0000256" key="2">
    <source>
        <dbReference type="ARBA" id="ARBA00012438"/>
    </source>
</evidence>
<dbReference type="EC" id="2.7.13.3" evidence="2"/>
<dbReference type="RefSeq" id="WP_345684002.1">
    <property type="nucleotide sequence ID" value="NZ_BAABRO010000004.1"/>
</dbReference>
<dbReference type="Gene3D" id="3.30.565.10">
    <property type="entry name" value="Histidine kinase-like ATPase, C-terminal domain"/>
    <property type="match status" value="1"/>
</dbReference>
<feature type="domain" description="Response regulatory" evidence="10">
    <location>
        <begin position="870"/>
        <end position="986"/>
    </location>
</feature>
<feature type="domain" description="Histidine kinase" evidence="9">
    <location>
        <begin position="540"/>
        <end position="711"/>
    </location>
</feature>
<feature type="modified residue" description="Phosphohistidine" evidence="6">
    <location>
        <position position="53"/>
    </location>
</feature>
<evidence type="ECO:0000256" key="8">
    <source>
        <dbReference type="SAM" id="MobiDB-lite"/>
    </source>
</evidence>
<evidence type="ECO:0000313" key="14">
    <source>
        <dbReference type="Proteomes" id="UP001416858"/>
    </source>
</evidence>
<evidence type="ECO:0000313" key="13">
    <source>
        <dbReference type="EMBL" id="GAA5507121.1"/>
    </source>
</evidence>
<dbReference type="PROSITE" id="PS50894">
    <property type="entry name" value="HPT"/>
    <property type="match status" value="1"/>
</dbReference>
<feature type="region of interest" description="Disordered" evidence="8">
    <location>
        <begin position="306"/>
        <end position="392"/>
    </location>
</feature>
<evidence type="ECO:0000256" key="3">
    <source>
        <dbReference type="ARBA" id="ARBA00022553"/>
    </source>
</evidence>
<dbReference type="PRINTS" id="PR00344">
    <property type="entry name" value="BCTRLSENSOR"/>
</dbReference>
<evidence type="ECO:0000259" key="9">
    <source>
        <dbReference type="PROSITE" id="PS50109"/>
    </source>
</evidence>
<gene>
    <name evidence="13" type="primary">rcsC_17</name>
    <name evidence="13" type="ORF">Rcae01_02576</name>
</gene>
<protein>
    <recommendedName>
        <fullName evidence="2">histidine kinase</fullName>
        <ecNumber evidence="2">2.7.13.3</ecNumber>
    </recommendedName>
</protein>
<dbReference type="SUPFAM" id="SSF50341">
    <property type="entry name" value="CheW-like"/>
    <property type="match status" value="1"/>
</dbReference>
<dbReference type="SMART" id="SM00448">
    <property type="entry name" value="REC"/>
    <property type="match status" value="1"/>
</dbReference>
<evidence type="ECO:0000256" key="5">
    <source>
        <dbReference type="ARBA" id="ARBA00022777"/>
    </source>
</evidence>
<dbReference type="Gene3D" id="1.20.120.160">
    <property type="entry name" value="HPT domain"/>
    <property type="match status" value="2"/>
</dbReference>
<dbReference type="InterPro" id="IPR011006">
    <property type="entry name" value="CheY-like_superfamily"/>
</dbReference>
<reference evidence="13 14" key="1">
    <citation type="submission" date="2024-02" db="EMBL/GenBank/DDBJ databases">
        <title>Rhodopirellula caenicola NBRC 110016.</title>
        <authorList>
            <person name="Ichikawa N."/>
            <person name="Katano-Makiyama Y."/>
            <person name="Hidaka K."/>
        </authorList>
    </citation>
    <scope>NUCLEOTIDE SEQUENCE [LARGE SCALE GENOMIC DNA]</scope>
    <source>
        <strain evidence="13 14">NBRC 110016</strain>
    </source>
</reference>
<evidence type="ECO:0000256" key="4">
    <source>
        <dbReference type="ARBA" id="ARBA00022679"/>
    </source>
</evidence>
<organism evidence="13 14">
    <name type="scientific">Novipirellula caenicola</name>
    <dbReference type="NCBI Taxonomy" id="1536901"/>
    <lineage>
        <taxon>Bacteria</taxon>
        <taxon>Pseudomonadati</taxon>
        <taxon>Planctomycetota</taxon>
        <taxon>Planctomycetia</taxon>
        <taxon>Pirellulales</taxon>
        <taxon>Pirellulaceae</taxon>
        <taxon>Novipirellula</taxon>
    </lineage>
</organism>
<feature type="region of interest" description="Disordered" evidence="8">
    <location>
        <begin position="133"/>
        <end position="196"/>
    </location>
</feature>
<dbReference type="Pfam" id="PF01627">
    <property type="entry name" value="Hpt"/>
    <property type="match status" value="1"/>
</dbReference>
<dbReference type="PROSITE" id="PS50851">
    <property type="entry name" value="CHEW"/>
    <property type="match status" value="1"/>
</dbReference>
<dbReference type="InterPro" id="IPR051315">
    <property type="entry name" value="Bact_Chemotaxis_CheA"/>
</dbReference>
<dbReference type="InterPro" id="IPR036061">
    <property type="entry name" value="CheW-like_dom_sf"/>
</dbReference>
<keyword evidence="3 7" id="KW-0597">Phosphoprotein</keyword>
<dbReference type="InterPro" id="IPR003594">
    <property type="entry name" value="HATPase_dom"/>
</dbReference>
<comment type="caution">
    <text evidence="13">The sequence shown here is derived from an EMBL/GenBank/DDBJ whole genome shotgun (WGS) entry which is preliminary data.</text>
</comment>
<proteinExistence type="predicted"/>
<dbReference type="GO" id="GO:0016301">
    <property type="term" value="F:kinase activity"/>
    <property type="evidence" value="ECO:0007669"/>
    <property type="project" value="UniProtKB-KW"/>
</dbReference>
<feature type="compositionally biased region" description="Low complexity" evidence="8">
    <location>
        <begin position="179"/>
        <end position="188"/>
    </location>
</feature>
<dbReference type="Gene3D" id="2.30.30.40">
    <property type="entry name" value="SH3 Domains"/>
    <property type="match status" value="1"/>
</dbReference>
<dbReference type="InterPro" id="IPR036641">
    <property type="entry name" value="HPT_dom_sf"/>
</dbReference>
<dbReference type="PROSITE" id="PS50110">
    <property type="entry name" value="RESPONSE_REGULATORY"/>
    <property type="match status" value="1"/>
</dbReference>
<dbReference type="InterPro" id="IPR005467">
    <property type="entry name" value="His_kinase_dom"/>
</dbReference>
<dbReference type="SMART" id="SM00260">
    <property type="entry name" value="CheW"/>
    <property type="match status" value="1"/>
</dbReference>
<dbReference type="PANTHER" id="PTHR43395:SF1">
    <property type="entry name" value="CHEMOTAXIS PROTEIN CHEA"/>
    <property type="match status" value="1"/>
</dbReference>
<feature type="modified residue" description="4-aspartylphosphate" evidence="7">
    <location>
        <position position="919"/>
    </location>
</feature>
<dbReference type="SMART" id="SM00387">
    <property type="entry name" value="HATPase_c"/>
    <property type="match status" value="1"/>
</dbReference>